<name>A0A378R9I7_9GAMM</name>
<dbReference type="AlphaFoldDB" id="A0A378R9I7"/>
<reference evidence="2 3" key="1">
    <citation type="submission" date="2018-06" db="EMBL/GenBank/DDBJ databases">
        <authorList>
            <consortium name="Pathogen Informatics"/>
            <person name="Doyle S."/>
        </authorList>
    </citation>
    <scope>NUCLEOTIDE SEQUENCE [LARGE SCALE GENOMIC DNA]</scope>
    <source>
        <strain evidence="2 3">NCTC10293</strain>
    </source>
</reference>
<organism evidence="2 3">
    <name type="scientific">Moraxella caviae</name>
    <dbReference type="NCBI Taxonomy" id="34060"/>
    <lineage>
        <taxon>Bacteria</taxon>
        <taxon>Pseudomonadati</taxon>
        <taxon>Pseudomonadota</taxon>
        <taxon>Gammaproteobacteria</taxon>
        <taxon>Moraxellales</taxon>
        <taxon>Moraxellaceae</taxon>
        <taxon>Moraxella</taxon>
    </lineage>
</organism>
<dbReference type="Pfam" id="PF09084">
    <property type="entry name" value="NMT1"/>
    <property type="match status" value="1"/>
</dbReference>
<dbReference type="InterPro" id="IPR027939">
    <property type="entry name" value="NMT1/THI5"/>
</dbReference>
<dbReference type="PANTHER" id="PTHR31528">
    <property type="entry name" value="4-AMINO-5-HYDROXYMETHYL-2-METHYLPYRIMIDINE PHOSPHATE SYNTHASE THI11-RELATED"/>
    <property type="match status" value="1"/>
</dbReference>
<dbReference type="Proteomes" id="UP000255279">
    <property type="component" value="Unassembled WGS sequence"/>
</dbReference>
<dbReference type="RefSeq" id="WP_078277530.1">
    <property type="nucleotide sequence ID" value="NZ_MUXU01000085.1"/>
</dbReference>
<dbReference type="OrthoDB" id="5292144at2"/>
<dbReference type="Gene3D" id="3.40.190.10">
    <property type="entry name" value="Periplasmic binding protein-like II"/>
    <property type="match status" value="2"/>
</dbReference>
<gene>
    <name evidence="2" type="ORF">NCTC10293_02371</name>
</gene>
<dbReference type="EMBL" id="UGQE01000004">
    <property type="protein sequence ID" value="STZ14774.1"/>
    <property type="molecule type" value="Genomic_DNA"/>
</dbReference>
<evidence type="ECO:0000259" key="1">
    <source>
        <dbReference type="Pfam" id="PF09084"/>
    </source>
</evidence>
<sequence length="374" mass="40902">MTLYRSKFTQNFTQSVFFSKQAAPSNQQSTDEKSAQITKSKTYTQRLLPVLAGVFVITGCAQSGDNESAKNTADELIIALDWVPNTNHTGLYVAIEQGYFAQEGLSATIVQPSEDSASVLVASQRADLGVYFQPNMVKRLVKGEPITAIAAIAQHNSVGLLSLQSLGAKSPADLHGKRYSTWEDAVDDATVANVVGAPLNPVPGESTDATTALRMGLFDYVLAYYSWDGIHAGLKGVPTNFFYLKDANPTFDYYAPVLIANNEKLAQNPERYKKALNAISKGYQYAAQNPEQSAKILLKYAPETNSELAHASQAFMSQQYLAADGSWGYFDDARWNRFYRWVYEQGLVDKPFADGAGMSNDYLPAKSAADSQTP</sequence>
<accession>A0A378R9I7</accession>
<feature type="domain" description="SsuA/THI5-like" evidence="1">
    <location>
        <begin position="85"/>
        <end position="292"/>
    </location>
</feature>
<evidence type="ECO:0000313" key="2">
    <source>
        <dbReference type="EMBL" id="STZ14774.1"/>
    </source>
</evidence>
<evidence type="ECO:0000313" key="3">
    <source>
        <dbReference type="Proteomes" id="UP000255279"/>
    </source>
</evidence>
<protein>
    <submittedName>
        <fullName evidence="2">Thiamine biosynthesis protein HI_0357</fullName>
    </submittedName>
</protein>
<dbReference type="PANTHER" id="PTHR31528:SF3">
    <property type="entry name" value="THIAMINE BIOSYNTHESIS PROTEIN HI_0357-RELATED"/>
    <property type="match status" value="1"/>
</dbReference>
<dbReference type="SUPFAM" id="SSF53850">
    <property type="entry name" value="Periplasmic binding protein-like II"/>
    <property type="match status" value="1"/>
</dbReference>
<proteinExistence type="predicted"/>
<dbReference type="GO" id="GO:0009228">
    <property type="term" value="P:thiamine biosynthetic process"/>
    <property type="evidence" value="ECO:0007669"/>
    <property type="project" value="InterPro"/>
</dbReference>
<dbReference type="InterPro" id="IPR015168">
    <property type="entry name" value="SsuA/THI5"/>
</dbReference>